<dbReference type="Gene3D" id="3.40.50.1820">
    <property type="entry name" value="alpha/beta hydrolase"/>
    <property type="match status" value="1"/>
</dbReference>
<evidence type="ECO:0000313" key="5">
    <source>
        <dbReference type="Proteomes" id="UP001202180"/>
    </source>
</evidence>
<evidence type="ECO:0000259" key="3">
    <source>
        <dbReference type="SMART" id="SM00939"/>
    </source>
</evidence>
<dbReference type="Proteomes" id="UP001202180">
    <property type="component" value="Unassembled WGS sequence"/>
</dbReference>
<proteinExistence type="predicted"/>
<dbReference type="InterPro" id="IPR029058">
    <property type="entry name" value="AB_hydrolase_fold"/>
</dbReference>
<keyword evidence="2" id="KW-0732">Signal</keyword>
<name>A0ABT0HR99_9BACT</name>
<feature type="signal peptide" evidence="2">
    <location>
        <begin position="1"/>
        <end position="33"/>
    </location>
</feature>
<dbReference type="InterPro" id="IPR000383">
    <property type="entry name" value="Xaa-Pro-like_dom"/>
</dbReference>
<accession>A0ABT0HR99</accession>
<sequence length="641" mass="73022">MKLIRYSFISRQYKTLISILCFLLFLLTQPVSAQTRTSKEDSLYIRENYTKMERMIPMRDGIKLFTSIYVPKNTSQNYPIMLDRTPYSIAPYGENNYKTSIGPSMLFARDGYIIVYQDVRGKYMSEGDFVAVRPYIPNKKKKTDVDEISDTYDTIDWLLKNIPNNNGRVGTWGISAPGFYTTTTIIDAHPALKAASPQAPVTDWFMGDDRHHNGAFFLMGTFAFLSSYGQPRPTPTPKNSPGFSAYGTPSGYDFYMNLGPVKNVNERFFKGQNAIWNEMMDHESYDEFWQARTPVPHLKNIKPAVLTVGGWFDQEDLYGPLKTYAGIERNSPKSPNLLVMGPWIHGGWSRSTGESLGNIVFESKTAPFYRETIEFPFFNHYLKDKPDPQLPKAYIFETGSNQWKKYDQWPPKAAQEKKLYFHPNGKLSFEAPRNSQPSYDEYVSDPKKPVPYTAEIRTVRGSDFMYEDQRFAATRPDVVVYESDTLTEDVTISGNVMADLFVSTTGTDADFVVKLIDVYPNNAPNNSPIAGTKMGGFQLMVRGEVMRAKFRNSFSKPEPMKPGEVTEVKFDMQDAAHTFKKGHKLMVQVQSSWFPLVDRNPQKFVNIYQATEGDFQKATHRVYVSPQTPSSVVVRVLATPN</sequence>
<keyword evidence="5" id="KW-1185">Reference proteome</keyword>
<feature type="domain" description="Xaa-Pro dipeptidyl-peptidase C-terminal" evidence="3">
    <location>
        <begin position="375"/>
        <end position="633"/>
    </location>
</feature>
<dbReference type="Pfam" id="PF02129">
    <property type="entry name" value="Peptidase_S15"/>
    <property type="match status" value="1"/>
</dbReference>
<dbReference type="NCBIfam" id="TIGR00976">
    <property type="entry name" value="CocE_NonD"/>
    <property type="match status" value="1"/>
</dbReference>
<dbReference type="RefSeq" id="WP_248479265.1">
    <property type="nucleotide sequence ID" value="NZ_JALPRF010000004.1"/>
</dbReference>
<dbReference type="EMBL" id="JALPRF010000004">
    <property type="protein sequence ID" value="MCK8494696.1"/>
    <property type="molecule type" value="Genomic_DNA"/>
</dbReference>
<dbReference type="InterPro" id="IPR005674">
    <property type="entry name" value="CocE/Ser_esterase"/>
</dbReference>
<dbReference type="GO" id="GO:0016787">
    <property type="term" value="F:hydrolase activity"/>
    <property type="evidence" value="ECO:0007669"/>
    <property type="project" value="UniProtKB-KW"/>
</dbReference>
<dbReference type="SMART" id="SM00939">
    <property type="entry name" value="PepX_C"/>
    <property type="match status" value="1"/>
</dbReference>
<protein>
    <submittedName>
        <fullName evidence="4">CocE/NonD family hydrolase</fullName>
    </submittedName>
</protein>
<dbReference type="SUPFAM" id="SSF53474">
    <property type="entry name" value="alpha/beta-Hydrolases"/>
    <property type="match status" value="1"/>
</dbReference>
<dbReference type="Gene3D" id="2.60.120.260">
    <property type="entry name" value="Galactose-binding domain-like"/>
    <property type="match status" value="1"/>
</dbReference>
<evidence type="ECO:0000313" key="4">
    <source>
        <dbReference type="EMBL" id="MCK8494696.1"/>
    </source>
</evidence>
<feature type="chain" id="PRO_5046546004" evidence="2">
    <location>
        <begin position="34"/>
        <end position="641"/>
    </location>
</feature>
<dbReference type="Pfam" id="PF08530">
    <property type="entry name" value="PepX_C"/>
    <property type="match status" value="1"/>
</dbReference>
<organism evidence="4 5">
    <name type="scientific">Spirosoma liriopis</name>
    <dbReference type="NCBI Taxonomy" id="2937440"/>
    <lineage>
        <taxon>Bacteria</taxon>
        <taxon>Pseudomonadati</taxon>
        <taxon>Bacteroidota</taxon>
        <taxon>Cytophagia</taxon>
        <taxon>Cytophagales</taxon>
        <taxon>Cytophagaceae</taxon>
        <taxon>Spirosoma</taxon>
    </lineage>
</organism>
<dbReference type="InterPro" id="IPR013736">
    <property type="entry name" value="Xaa-Pro_dipept_C"/>
</dbReference>
<evidence type="ECO:0000256" key="1">
    <source>
        <dbReference type="ARBA" id="ARBA00022801"/>
    </source>
</evidence>
<reference evidence="4 5" key="1">
    <citation type="submission" date="2022-04" db="EMBL/GenBank/DDBJ databases">
        <title>Spirosoma sp. strain RP8 genome sequencing and assembly.</title>
        <authorList>
            <person name="Jung Y."/>
        </authorList>
    </citation>
    <scope>NUCLEOTIDE SEQUENCE [LARGE SCALE GENOMIC DNA]</scope>
    <source>
        <strain evidence="4 5">RP8</strain>
    </source>
</reference>
<keyword evidence="1 4" id="KW-0378">Hydrolase</keyword>
<dbReference type="InterPro" id="IPR008979">
    <property type="entry name" value="Galactose-bd-like_sf"/>
</dbReference>
<evidence type="ECO:0000256" key="2">
    <source>
        <dbReference type="SAM" id="SignalP"/>
    </source>
</evidence>
<dbReference type="SUPFAM" id="SSF49785">
    <property type="entry name" value="Galactose-binding domain-like"/>
    <property type="match status" value="1"/>
</dbReference>
<dbReference type="Gene3D" id="1.10.3020.10">
    <property type="entry name" value="alpha-amino acid ester hydrolase ( Helical cap domain)"/>
    <property type="match status" value="1"/>
</dbReference>
<comment type="caution">
    <text evidence="4">The sequence shown here is derived from an EMBL/GenBank/DDBJ whole genome shotgun (WGS) entry which is preliminary data.</text>
</comment>
<gene>
    <name evidence="4" type="ORF">M0L20_22700</name>
</gene>